<dbReference type="SUPFAM" id="SSF51735">
    <property type="entry name" value="NAD(P)-binding Rossmann-fold domains"/>
    <property type="match status" value="1"/>
</dbReference>
<feature type="transmembrane region" description="Helical" evidence="2">
    <location>
        <begin position="62"/>
        <end position="87"/>
    </location>
</feature>
<evidence type="ECO:0000313" key="5">
    <source>
        <dbReference type="EMBL" id="BDU51460.1"/>
    </source>
</evidence>
<dbReference type="InterPro" id="IPR003148">
    <property type="entry name" value="RCK_N"/>
</dbReference>
<dbReference type="InterPro" id="IPR006037">
    <property type="entry name" value="RCK_C"/>
</dbReference>
<dbReference type="PROSITE" id="PS51201">
    <property type="entry name" value="RCK_N"/>
    <property type="match status" value="1"/>
</dbReference>
<comment type="subcellular location">
    <subcellularLocation>
        <location evidence="1">Cell membrane</location>
        <topology evidence="1">Multi-pass membrane protein</topology>
    </subcellularLocation>
</comment>
<proteinExistence type="predicted"/>
<name>A0AAU9DDM8_9FUSO</name>
<dbReference type="Gene3D" id="3.40.50.720">
    <property type="entry name" value="NAD(P)-binding Rossmann-like Domain"/>
    <property type="match status" value="1"/>
</dbReference>
<dbReference type="InterPro" id="IPR036291">
    <property type="entry name" value="NAD(P)-bd_dom_sf"/>
</dbReference>
<dbReference type="PANTHER" id="PTHR43833">
    <property type="entry name" value="POTASSIUM CHANNEL PROTEIN 2-RELATED-RELATED"/>
    <property type="match status" value="1"/>
</dbReference>
<reference evidence="5 6" key="1">
    <citation type="submission" date="2022-11" db="EMBL/GenBank/DDBJ databases">
        <title>Haliovirga abyssi gen. nov., sp. nov., a mesophilic fermentative bacterium isolated from the Iheya North hydrothermal field and the proposal of Haliovirgaceae fam. nov.</title>
        <authorList>
            <person name="Miyazaki U."/>
            <person name="Tame A."/>
            <person name="Miyazaki J."/>
            <person name="Takai K."/>
            <person name="Sawayama S."/>
            <person name="Kitajima M."/>
            <person name="Okamoto A."/>
            <person name="Nakagawa S."/>
        </authorList>
    </citation>
    <scope>NUCLEOTIDE SEQUENCE [LARGE SCALE GENOMIC DNA]</scope>
    <source>
        <strain evidence="5 6">IC12</strain>
    </source>
</reference>
<dbReference type="GO" id="GO:0006813">
    <property type="term" value="P:potassium ion transport"/>
    <property type="evidence" value="ECO:0007669"/>
    <property type="project" value="InterPro"/>
</dbReference>
<accession>A0AAU9DDM8</accession>
<dbReference type="InterPro" id="IPR013099">
    <property type="entry name" value="K_chnl_dom"/>
</dbReference>
<dbReference type="PROSITE" id="PS51202">
    <property type="entry name" value="RCK_C"/>
    <property type="match status" value="1"/>
</dbReference>
<dbReference type="Gene3D" id="3.30.70.1450">
    <property type="entry name" value="Regulator of K+ conductance, C-terminal domain"/>
    <property type="match status" value="1"/>
</dbReference>
<dbReference type="SUPFAM" id="SSF81324">
    <property type="entry name" value="Voltage-gated potassium channels"/>
    <property type="match status" value="1"/>
</dbReference>
<dbReference type="AlphaFoldDB" id="A0AAU9DDM8"/>
<protein>
    <submittedName>
        <fullName evidence="5">Potassium transporter TrkA</fullName>
    </submittedName>
</protein>
<dbReference type="Pfam" id="PF02080">
    <property type="entry name" value="TrkA_C"/>
    <property type="match status" value="1"/>
</dbReference>
<dbReference type="EMBL" id="AP027059">
    <property type="protein sequence ID" value="BDU51460.1"/>
    <property type="molecule type" value="Genomic_DNA"/>
</dbReference>
<organism evidence="5 6">
    <name type="scientific">Haliovirga abyssi</name>
    <dbReference type="NCBI Taxonomy" id="2996794"/>
    <lineage>
        <taxon>Bacteria</taxon>
        <taxon>Fusobacteriati</taxon>
        <taxon>Fusobacteriota</taxon>
        <taxon>Fusobacteriia</taxon>
        <taxon>Fusobacteriales</taxon>
        <taxon>Haliovirgaceae</taxon>
        <taxon>Haliovirga</taxon>
    </lineage>
</organism>
<evidence type="ECO:0000256" key="2">
    <source>
        <dbReference type="SAM" id="Phobius"/>
    </source>
</evidence>
<feature type="domain" description="RCK C-terminal" evidence="4">
    <location>
        <begin position="250"/>
        <end position="335"/>
    </location>
</feature>
<evidence type="ECO:0000256" key="1">
    <source>
        <dbReference type="ARBA" id="ARBA00004651"/>
    </source>
</evidence>
<sequence>MDRELKKILIFIELLVLIFILGVLGYVVIEGYSLFDALYMTVITISTVGFEEVHKLSNTGKIFTMFLILSGVTLVLYGLSSITSFFIEGELKNYLKGVKMKKKISKLKNHYIICGYGKTGRKIVEEFLKLGKEFVVIENEDEGILELETKYKDKVLFIKDDSTKDEVLIEAGIEKAKTLIAVLSTDAENVFLSLTAKSLNKKLKVIVRAVEQNNERKLKKAGADFIISPVEIAAQRIISTALKPGVVNFLDVVTSIGGEDLRLELIKISKDSDLDNILLKDARIPQKTDLIVIGMKKEKKMILNPLSMTILEYGDELLVMGNEKQIEQLKKIASGDIKDRGVENIKIQL</sequence>
<dbReference type="PANTHER" id="PTHR43833:SF9">
    <property type="entry name" value="POTASSIUM CHANNEL PROTEIN YUGO-RELATED"/>
    <property type="match status" value="1"/>
</dbReference>
<dbReference type="GO" id="GO:0008324">
    <property type="term" value="F:monoatomic cation transmembrane transporter activity"/>
    <property type="evidence" value="ECO:0007669"/>
    <property type="project" value="InterPro"/>
</dbReference>
<feature type="domain" description="RCK N-terminal" evidence="3">
    <location>
        <begin position="108"/>
        <end position="227"/>
    </location>
</feature>
<dbReference type="Pfam" id="PF07885">
    <property type="entry name" value="Ion_trans_2"/>
    <property type="match status" value="1"/>
</dbReference>
<dbReference type="KEGG" id="haby:HLVA_20290"/>
<keyword evidence="6" id="KW-1185">Reference proteome</keyword>
<feature type="transmembrane region" description="Helical" evidence="2">
    <location>
        <begin position="7"/>
        <end position="26"/>
    </location>
</feature>
<evidence type="ECO:0000259" key="4">
    <source>
        <dbReference type="PROSITE" id="PS51202"/>
    </source>
</evidence>
<evidence type="ECO:0000259" key="3">
    <source>
        <dbReference type="PROSITE" id="PS51201"/>
    </source>
</evidence>
<dbReference type="Gene3D" id="1.10.287.70">
    <property type="match status" value="1"/>
</dbReference>
<dbReference type="SUPFAM" id="SSF116726">
    <property type="entry name" value="TrkA C-terminal domain-like"/>
    <property type="match status" value="1"/>
</dbReference>
<dbReference type="InterPro" id="IPR050721">
    <property type="entry name" value="Trk_Ktr_HKT_K-transport"/>
</dbReference>
<keyword evidence="2" id="KW-0812">Transmembrane</keyword>
<feature type="transmembrane region" description="Helical" evidence="2">
    <location>
        <begin position="32"/>
        <end position="50"/>
    </location>
</feature>
<dbReference type="GO" id="GO:0005886">
    <property type="term" value="C:plasma membrane"/>
    <property type="evidence" value="ECO:0007669"/>
    <property type="project" value="UniProtKB-SubCell"/>
</dbReference>
<dbReference type="Pfam" id="PF02254">
    <property type="entry name" value="TrkA_N"/>
    <property type="match status" value="1"/>
</dbReference>
<keyword evidence="2" id="KW-0472">Membrane</keyword>
<dbReference type="RefSeq" id="WP_307904350.1">
    <property type="nucleotide sequence ID" value="NZ_AP027059.1"/>
</dbReference>
<gene>
    <name evidence="5" type="ORF">HLVA_20290</name>
</gene>
<dbReference type="Proteomes" id="UP001321582">
    <property type="component" value="Chromosome"/>
</dbReference>
<keyword evidence="2" id="KW-1133">Transmembrane helix</keyword>
<evidence type="ECO:0000313" key="6">
    <source>
        <dbReference type="Proteomes" id="UP001321582"/>
    </source>
</evidence>
<dbReference type="InterPro" id="IPR036721">
    <property type="entry name" value="RCK_C_sf"/>
</dbReference>